<dbReference type="OrthoDB" id="5772663at2"/>
<dbReference type="RefSeq" id="WP_024619823.1">
    <property type="nucleotide sequence ID" value="NZ_AVFN01000292.1"/>
</dbReference>
<dbReference type="AlphaFoldDB" id="A0A0F4XPR1"/>
<dbReference type="Proteomes" id="UP000033662">
    <property type="component" value="Unassembled WGS sequence"/>
</dbReference>
<dbReference type="Pfam" id="PF03413">
    <property type="entry name" value="PepSY"/>
    <property type="match status" value="1"/>
</dbReference>
<evidence type="ECO:0000256" key="1">
    <source>
        <dbReference type="SAM" id="SignalP"/>
    </source>
</evidence>
<sequence>MNRLTAFIIATLMALGTSLAHARDLNADEARKLQDAGTILSFEKLNAAALAEHPGATLTDTELDEEYGKYIYQVDLRDTKGIEWDLELDATNGKVLKNHQDT</sequence>
<protein>
    <submittedName>
        <fullName evidence="3">Peptidase</fullName>
    </submittedName>
</protein>
<comment type="caution">
    <text evidence="3">The sequence shown here is derived from an EMBL/GenBank/DDBJ whole genome shotgun (WGS) entry which is preliminary data.</text>
</comment>
<dbReference type="EMBL" id="JZXC01000009">
    <property type="protein sequence ID" value="KKA07785.1"/>
    <property type="molecule type" value="Genomic_DNA"/>
</dbReference>
<dbReference type="PATRIC" id="fig|132476.4.peg.6365"/>
<accession>A0A0F4XPR1</accession>
<proteinExistence type="predicted"/>
<dbReference type="InterPro" id="IPR025711">
    <property type="entry name" value="PepSY"/>
</dbReference>
<feature type="chain" id="PRO_5002481174" evidence="1">
    <location>
        <begin position="23"/>
        <end position="102"/>
    </location>
</feature>
<gene>
    <name evidence="3" type="ORF">VP02_11450</name>
</gene>
<feature type="domain" description="PepSY" evidence="2">
    <location>
        <begin position="40"/>
        <end position="97"/>
    </location>
</feature>
<dbReference type="Gene3D" id="3.10.450.40">
    <property type="match status" value="1"/>
</dbReference>
<keyword evidence="1" id="KW-0732">Signal</keyword>
<organism evidence="3 4">
    <name type="scientific">Pseudomonas kilonensis</name>
    <dbReference type="NCBI Taxonomy" id="132476"/>
    <lineage>
        <taxon>Bacteria</taxon>
        <taxon>Pseudomonadati</taxon>
        <taxon>Pseudomonadota</taxon>
        <taxon>Gammaproteobacteria</taxon>
        <taxon>Pseudomonadales</taxon>
        <taxon>Pseudomonadaceae</taxon>
        <taxon>Pseudomonas</taxon>
    </lineage>
</organism>
<dbReference type="GeneID" id="98112414"/>
<evidence type="ECO:0000313" key="3">
    <source>
        <dbReference type="EMBL" id="KKA07785.1"/>
    </source>
</evidence>
<evidence type="ECO:0000313" key="4">
    <source>
        <dbReference type="Proteomes" id="UP000033662"/>
    </source>
</evidence>
<name>A0A0F4XPR1_9PSED</name>
<feature type="signal peptide" evidence="1">
    <location>
        <begin position="1"/>
        <end position="22"/>
    </location>
</feature>
<reference evidence="3 4" key="1">
    <citation type="submission" date="2015-03" db="EMBL/GenBank/DDBJ databases">
        <title>Pseudomonas fluorescens 1855-344 Genome sequencing and assembly.</title>
        <authorList>
            <person name="Eng W.W.H."/>
            <person name="Gan H.M."/>
            <person name="Savka M.A."/>
        </authorList>
    </citation>
    <scope>NUCLEOTIDE SEQUENCE [LARGE SCALE GENOMIC DNA]</scope>
    <source>
        <strain evidence="3 4">1855-344</strain>
    </source>
</reference>
<evidence type="ECO:0000259" key="2">
    <source>
        <dbReference type="Pfam" id="PF03413"/>
    </source>
</evidence>